<reference evidence="2 3" key="1">
    <citation type="journal article" date="2021" name="Hortic Res">
        <title>The domestication of Cucurbita argyrosperma as revealed by the genome of its wild relative.</title>
        <authorList>
            <person name="Barrera-Redondo J."/>
            <person name="Sanchez-de la Vega G."/>
            <person name="Aguirre-Liguori J.A."/>
            <person name="Castellanos-Morales G."/>
            <person name="Gutierrez-Guerrero Y.T."/>
            <person name="Aguirre-Dugua X."/>
            <person name="Aguirre-Planter E."/>
            <person name="Tenaillon M.I."/>
            <person name="Lira-Saade R."/>
            <person name="Eguiarte L.E."/>
        </authorList>
    </citation>
    <scope>NUCLEOTIDE SEQUENCE [LARGE SCALE GENOMIC DNA]</scope>
    <source>
        <strain evidence="2">JBR-2021</strain>
    </source>
</reference>
<comment type="caution">
    <text evidence="2">The sequence shown here is derived from an EMBL/GenBank/DDBJ whole genome shotgun (WGS) entry which is preliminary data.</text>
</comment>
<organism evidence="2 3">
    <name type="scientific">Cucurbita argyrosperma subsp. sororia</name>
    <dbReference type="NCBI Taxonomy" id="37648"/>
    <lineage>
        <taxon>Eukaryota</taxon>
        <taxon>Viridiplantae</taxon>
        <taxon>Streptophyta</taxon>
        <taxon>Embryophyta</taxon>
        <taxon>Tracheophyta</taxon>
        <taxon>Spermatophyta</taxon>
        <taxon>Magnoliopsida</taxon>
        <taxon>eudicotyledons</taxon>
        <taxon>Gunneridae</taxon>
        <taxon>Pentapetalae</taxon>
        <taxon>rosids</taxon>
        <taxon>fabids</taxon>
        <taxon>Cucurbitales</taxon>
        <taxon>Cucurbitaceae</taxon>
        <taxon>Cucurbiteae</taxon>
        <taxon>Cucurbita</taxon>
    </lineage>
</organism>
<dbReference type="EMBL" id="JAGKQH010000004">
    <property type="protein sequence ID" value="KAG6602030.1"/>
    <property type="molecule type" value="Genomic_DNA"/>
</dbReference>
<gene>
    <name evidence="2" type="ORF">SDJN03_07263</name>
</gene>
<feature type="region of interest" description="Disordered" evidence="1">
    <location>
        <begin position="16"/>
        <end position="37"/>
    </location>
</feature>
<accession>A0AAV6NVZ5</accession>
<evidence type="ECO:0000313" key="3">
    <source>
        <dbReference type="Proteomes" id="UP000685013"/>
    </source>
</evidence>
<name>A0AAV6NVZ5_9ROSI</name>
<proteinExistence type="predicted"/>
<evidence type="ECO:0000313" key="2">
    <source>
        <dbReference type="EMBL" id="KAG6602030.1"/>
    </source>
</evidence>
<dbReference type="Proteomes" id="UP000685013">
    <property type="component" value="Chromosome 4"/>
</dbReference>
<protein>
    <submittedName>
        <fullName evidence="2">Uncharacterized protein</fullName>
    </submittedName>
</protein>
<keyword evidence="3" id="KW-1185">Reference proteome</keyword>
<dbReference type="AlphaFoldDB" id="A0AAV6NVZ5"/>
<evidence type="ECO:0000256" key="1">
    <source>
        <dbReference type="SAM" id="MobiDB-lite"/>
    </source>
</evidence>
<feature type="non-terminal residue" evidence="2">
    <location>
        <position position="1"/>
    </location>
</feature>
<sequence length="76" mass="8214">MQALALRPGVSSPAFRLTEIGQPRPGNPADSLSKSPAAANSQYLILIQWLRRTPMKSLGFVPVHLGLNAPYNLGLF</sequence>